<dbReference type="AlphaFoldDB" id="A0A8T0GZ99"/>
<keyword evidence="3" id="KW-1185">Reference proteome</keyword>
<evidence type="ECO:0000313" key="3">
    <source>
        <dbReference type="Proteomes" id="UP000822688"/>
    </source>
</evidence>
<accession>A0A8T0GZ99</accession>
<proteinExistence type="predicted"/>
<dbReference type="Proteomes" id="UP000822688">
    <property type="component" value="Chromosome 8"/>
</dbReference>
<feature type="chain" id="PRO_5035811659" description="Secreted protein" evidence="1">
    <location>
        <begin position="22"/>
        <end position="96"/>
    </location>
</feature>
<evidence type="ECO:0000256" key="1">
    <source>
        <dbReference type="SAM" id="SignalP"/>
    </source>
</evidence>
<comment type="caution">
    <text evidence="2">The sequence shown here is derived from an EMBL/GenBank/DDBJ whole genome shotgun (WGS) entry which is preliminary data.</text>
</comment>
<gene>
    <name evidence="2" type="ORF">KC19_8G107000</name>
</gene>
<name>A0A8T0GZ99_CERPU</name>
<evidence type="ECO:0000313" key="2">
    <source>
        <dbReference type="EMBL" id="KAG0564390.1"/>
    </source>
</evidence>
<organism evidence="2 3">
    <name type="scientific">Ceratodon purpureus</name>
    <name type="common">Fire moss</name>
    <name type="synonym">Dicranum purpureum</name>
    <dbReference type="NCBI Taxonomy" id="3225"/>
    <lineage>
        <taxon>Eukaryota</taxon>
        <taxon>Viridiplantae</taxon>
        <taxon>Streptophyta</taxon>
        <taxon>Embryophyta</taxon>
        <taxon>Bryophyta</taxon>
        <taxon>Bryophytina</taxon>
        <taxon>Bryopsida</taxon>
        <taxon>Dicranidae</taxon>
        <taxon>Pseudoditrichales</taxon>
        <taxon>Ditrichaceae</taxon>
        <taxon>Ceratodon</taxon>
    </lineage>
</organism>
<evidence type="ECO:0008006" key="4">
    <source>
        <dbReference type="Google" id="ProtNLM"/>
    </source>
</evidence>
<sequence>MPRRACVSILLLLENLPLTMSTRNSCSQLTAYSSRGASRVKIIIFTYVELALTGTRDLKFNALIFRSPCSPIIQGPREGQGNLLMDESMGFETLHL</sequence>
<feature type="signal peptide" evidence="1">
    <location>
        <begin position="1"/>
        <end position="21"/>
    </location>
</feature>
<reference evidence="2" key="1">
    <citation type="submission" date="2020-06" db="EMBL/GenBank/DDBJ databases">
        <title>WGS assembly of Ceratodon purpureus strain R40.</title>
        <authorList>
            <person name="Carey S.B."/>
            <person name="Jenkins J."/>
            <person name="Shu S."/>
            <person name="Lovell J.T."/>
            <person name="Sreedasyam A."/>
            <person name="Maumus F."/>
            <person name="Tiley G.P."/>
            <person name="Fernandez-Pozo N."/>
            <person name="Barry K."/>
            <person name="Chen C."/>
            <person name="Wang M."/>
            <person name="Lipzen A."/>
            <person name="Daum C."/>
            <person name="Saski C.A."/>
            <person name="Payton A.C."/>
            <person name="Mcbreen J.C."/>
            <person name="Conrad R.E."/>
            <person name="Kollar L.M."/>
            <person name="Olsson S."/>
            <person name="Huttunen S."/>
            <person name="Landis J.B."/>
            <person name="Wickett N.J."/>
            <person name="Johnson M.G."/>
            <person name="Rensing S.A."/>
            <person name="Grimwood J."/>
            <person name="Schmutz J."/>
            <person name="Mcdaniel S.F."/>
        </authorList>
    </citation>
    <scope>NUCLEOTIDE SEQUENCE</scope>
    <source>
        <strain evidence="2">R40</strain>
    </source>
</reference>
<keyword evidence="1" id="KW-0732">Signal</keyword>
<dbReference type="EMBL" id="CM026429">
    <property type="protein sequence ID" value="KAG0564390.1"/>
    <property type="molecule type" value="Genomic_DNA"/>
</dbReference>
<protein>
    <recommendedName>
        <fullName evidence="4">Secreted protein</fullName>
    </recommendedName>
</protein>